<dbReference type="Bgee" id="ENSNBRG00000014651">
    <property type="expression patterns" value="Expressed in testis"/>
</dbReference>
<reference evidence="1" key="2">
    <citation type="submission" date="2025-09" db="UniProtKB">
        <authorList>
            <consortium name="Ensembl"/>
        </authorList>
    </citation>
    <scope>IDENTIFICATION</scope>
</reference>
<sequence length="92" mass="10576">MYYNVKLQLFSGCYGFWCCPCLTCTVVGQMGDHPVISVGIRYIYTGSICKDIMSSCFCVWCSWCEMHRELQIRKKSTSVINMPAPVKSTRQR</sequence>
<keyword evidence="2" id="KW-1185">Reference proteome</keyword>
<dbReference type="AlphaFoldDB" id="A0A3Q4HP22"/>
<protein>
    <submittedName>
        <fullName evidence="1">Uncharacterized protein</fullName>
    </submittedName>
</protein>
<proteinExistence type="predicted"/>
<evidence type="ECO:0000313" key="2">
    <source>
        <dbReference type="Proteomes" id="UP000261580"/>
    </source>
</evidence>
<evidence type="ECO:0000313" key="1">
    <source>
        <dbReference type="Ensembl" id="ENSNBRP00000018992.1"/>
    </source>
</evidence>
<dbReference type="GeneTree" id="ENSGT01060000253462"/>
<organism evidence="1 2">
    <name type="scientific">Neolamprologus brichardi</name>
    <name type="common">Fairy cichlid</name>
    <name type="synonym">Lamprologus brichardi</name>
    <dbReference type="NCBI Taxonomy" id="32507"/>
    <lineage>
        <taxon>Eukaryota</taxon>
        <taxon>Metazoa</taxon>
        <taxon>Chordata</taxon>
        <taxon>Craniata</taxon>
        <taxon>Vertebrata</taxon>
        <taxon>Euteleostomi</taxon>
        <taxon>Actinopterygii</taxon>
        <taxon>Neopterygii</taxon>
        <taxon>Teleostei</taxon>
        <taxon>Neoteleostei</taxon>
        <taxon>Acanthomorphata</taxon>
        <taxon>Ovalentaria</taxon>
        <taxon>Cichlomorphae</taxon>
        <taxon>Cichliformes</taxon>
        <taxon>Cichlidae</taxon>
        <taxon>African cichlids</taxon>
        <taxon>Pseudocrenilabrinae</taxon>
        <taxon>Lamprologini</taxon>
        <taxon>Neolamprologus</taxon>
    </lineage>
</organism>
<dbReference type="OMA" id="CEMHREL"/>
<accession>A0A3Q4HP22</accession>
<dbReference type="Proteomes" id="UP000261580">
    <property type="component" value="Unassembled WGS sequence"/>
</dbReference>
<name>A0A3Q4HP22_NEOBR</name>
<reference evidence="1" key="1">
    <citation type="submission" date="2025-08" db="UniProtKB">
        <authorList>
            <consortium name="Ensembl"/>
        </authorList>
    </citation>
    <scope>IDENTIFICATION</scope>
</reference>
<dbReference type="Ensembl" id="ENSNBRT00000019501.1">
    <property type="protein sequence ID" value="ENSNBRP00000018992.1"/>
    <property type="gene ID" value="ENSNBRG00000014651.1"/>
</dbReference>